<feature type="domain" description="Arginosuccinate synthase-like N-terminal" evidence="8">
    <location>
        <begin position="10"/>
        <end position="170"/>
    </location>
</feature>
<dbReference type="eggNOG" id="COG0137">
    <property type="taxonomic scope" value="Bacteria"/>
</dbReference>
<dbReference type="KEGG" id="sat:SYN_01390"/>
<dbReference type="RefSeq" id="WP_011417284.1">
    <property type="nucleotide sequence ID" value="NC_007759.1"/>
</dbReference>
<feature type="domain" description="Arginosuccinate synthase C-terminal" evidence="9">
    <location>
        <begin position="180"/>
        <end position="296"/>
    </location>
</feature>
<dbReference type="InterPro" id="IPR001518">
    <property type="entry name" value="Arginosuc_synth"/>
</dbReference>
<keyword evidence="3" id="KW-0055">Arginine biosynthesis</keyword>
<dbReference type="Proteomes" id="UP000001933">
    <property type="component" value="Chromosome"/>
</dbReference>
<dbReference type="EC" id="6.3.4.5" evidence="2"/>
<evidence type="ECO:0000256" key="2">
    <source>
        <dbReference type="ARBA" id="ARBA00012286"/>
    </source>
</evidence>
<evidence type="ECO:0000259" key="9">
    <source>
        <dbReference type="Pfam" id="PF20979"/>
    </source>
</evidence>
<dbReference type="GO" id="GO:0000050">
    <property type="term" value="P:urea cycle"/>
    <property type="evidence" value="ECO:0007669"/>
    <property type="project" value="TreeGrafter"/>
</dbReference>
<gene>
    <name evidence="10" type="ORF">SYN_01390</name>
</gene>
<dbReference type="GO" id="GO:0005737">
    <property type="term" value="C:cytoplasm"/>
    <property type="evidence" value="ECO:0007669"/>
    <property type="project" value="TreeGrafter"/>
</dbReference>
<evidence type="ECO:0000256" key="3">
    <source>
        <dbReference type="ARBA" id="ARBA00022571"/>
    </source>
</evidence>
<dbReference type="HOGENOM" id="CLU_930429_0_0_7"/>
<keyword evidence="4 10" id="KW-0436">Ligase</keyword>
<proteinExistence type="predicted"/>
<dbReference type="EMBL" id="CP000252">
    <property type="protein sequence ID" value="ABC77257.1"/>
    <property type="molecule type" value="Genomic_DNA"/>
</dbReference>
<evidence type="ECO:0000256" key="4">
    <source>
        <dbReference type="ARBA" id="ARBA00022598"/>
    </source>
</evidence>
<comment type="pathway">
    <text evidence="1">Amino-acid biosynthesis; L-arginine biosynthesis; L-arginine from L-ornithine and carbamoyl phosphate: step 2/3.</text>
</comment>
<evidence type="ECO:0000256" key="1">
    <source>
        <dbReference type="ARBA" id="ARBA00004967"/>
    </source>
</evidence>
<dbReference type="PANTHER" id="PTHR11587:SF2">
    <property type="entry name" value="ARGININOSUCCINATE SYNTHASE"/>
    <property type="match status" value="1"/>
</dbReference>
<evidence type="ECO:0000256" key="6">
    <source>
        <dbReference type="ARBA" id="ARBA00022741"/>
    </source>
</evidence>
<reference evidence="10 11" key="1">
    <citation type="journal article" date="2007" name="Proc. Natl. Acad. Sci. U.S.A.">
        <title>The genome of Syntrophus aciditrophicus: life at the thermodynamic limit of microbial growth.</title>
        <authorList>
            <person name="McInerney M.J."/>
            <person name="Rohlin L."/>
            <person name="Mouttaki H."/>
            <person name="Kim U."/>
            <person name="Krupp R.S."/>
            <person name="Rios-Hernandez L."/>
            <person name="Sieber J."/>
            <person name="Struchtemeyer C.G."/>
            <person name="Bhattacharyya A."/>
            <person name="Campbell J.W."/>
            <person name="Gunsalus R.P."/>
        </authorList>
    </citation>
    <scope>NUCLEOTIDE SEQUENCE [LARGE SCALE GENOMIC DNA]</scope>
    <source>
        <strain evidence="10 11">SB</strain>
    </source>
</reference>
<dbReference type="GO" id="GO:0000053">
    <property type="term" value="P:argininosuccinate metabolic process"/>
    <property type="evidence" value="ECO:0007669"/>
    <property type="project" value="TreeGrafter"/>
</dbReference>
<dbReference type="Pfam" id="PF20979">
    <property type="entry name" value="Arginosuc_syn_C"/>
    <property type="match status" value="1"/>
</dbReference>
<dbReference type="InterPro" id="IPR024074">
    <property type="entry name" value="AS_cat/multimer_dom_body"/>
</dbReference>
<evidence type="ECO:0000313" key="10">
    <source>
        <dbReference type="EMBL" id="ABC77257.1"/>
    </source>
</evidence>
<evidence type="ECO:0000313" key="11">
    <source>
        <dbReference type="Proteomes" id="UP000001933"/>
    </source>
</evidence>
<dbReference type="InterPro" id="IPR048267">
    <property type="entry name" value="Arginosuc_syn_N"/>
</dbReference>
<dbReference type="STRING" id="56780.SYN_01390"/>
<sequence>MIKQHYRAIAFYSGGVDSTIAPLLALEDLDLRREDMLLLYVDLGGAVDRVNRAEQRAKILGIDFIAIDGRADFARDYLSQAILLNGSYWGYPLITPLSRAFMVEAAASLLTFGNGETRYLVNRCTRYQNTRYRLEKHCAKYPHFAALAPFMHRSISRPEKIELLRRNGIEPGRGAEIAEDENLWGCALEGAPLNDLSDIEMKKVFRVTQDIWPPSHTSDRFTLHFADGLPIAIDGKFMPLNDIIEQCGQFGAKHGVGRIVIFEDTVPELGYKQRGVFESPASTILYAAHRFIEDAVHTH</sequence>
<dbReference type="InterPro" id="IPR048268">
    <property type="entry name" value="Arginosuc_syn_C"/>
</dbReference>
<dbReference type="InParanoid" id="Q2LT51"/>
<keyword evidence="7" id="KW-0067">ATP-binding</keyword>
<dbReference type="SUPFAM" id="SSF52402">
    <property type="entry name" value="Adenine nucleotide alpha hydrolases-like"/>
    <property type="match status" value="1"/>
</dbReference>
<dbReference type="Gene3D" id="3.90.1260.10">
    <property type="entry name" value="Argininosuccinate synthetase, chain A, domain 2"/>
    <property type="match status" value="1"/>
</dbReference>
<evidence type="ECO:0000256" key="7">
    <source>
        <dbReference type="ARBA" id="ARBA00022840"/>
    </source>
</evidence>
<keyword evidence="6" id="KW-0547">Nucleotide-binding</keyword>
<dbReference type="UniPathway" id="UPA00068">
    <property type="reaction ID" value="UER00113"/>
</dbReference>
<dbReference type="OrthoDB" id="9801641at2"/>
<accession>Q2LT51</accession>
<protein>
    <recommendedName>
        <fullName evidence="2">argininosuccinate synthase</fullName>
        <ecNumber evidence="2">6.3.4.5</ecNumber>
    </recommendedName>
</protein>
<name>Q2LT51_SYNAS</name>
<dbReference type="GO" id="GO:0004055">
    <property type="term" value="F:argininosuccinate synthase activity"/>
    <property type="evidence" value="ECO:0007669"/>
    <property type="project" value="UniProtKB-EC"/>
</dbReference>
<dbReference type="GO" id="GO:0006526">
    <property type="term" value="P:L-arginine biosynthetic process"/>
    <property type="evidence" value="ECO:0007669"/>
    <property type="project" value="UniProtKB-UniPathway"/>
</dbReference>
<organism evidence="10 11">
    <name type="scientific">Syntrophus aciditrophicus (strain SB)</name>
    <dbReference type="NCBI Taxonomy" id="56780"/>
    <lineage>
        <taxon>Bacteria</taxon>
        <taxon>Pseudomonadati</taxon>
        <taxon>Thermodesulfobacteriota</taxon>
        <taxon>Syntrophia</taxon>
        <taxon>Syntrophales</taxon>
        <taxon>Syntrophaceae</taxon>
        <taxon>Syntrophus</taxon>
    </lineage>
</organism>
<dbReference type="InterPro" id="IPR014729">
    <property type="entry name" value="Rossmann-like_a/b/a_fold"/>
</dbReference>
<evidence type="ECO:0000256" key="5">
    <source>
        <dbReference type="ARBA" id="ARBA00022605"/>
    </source>
</evidence>
<dbReference type="GO" id="GO:0005524">
    <property type="term" value="F:ATP binding"/>
    <property type="evidence" value="ECO:0007669"/>
    <property type="project" value="UniProtKB-KW"/>
</dbReference>
<evidence type="ECO:0000259" key="8">
    <source>
        <dbReference type="Pfam" id="PF00764"/>
    </source>
</evidence>
<dbReference type="Gene3D" id="3.40.50.620">
    <property type="entry name" value="HUPs"/>
    <property type="match status" value="1"/>
</dbReference>
<dbReference type="SUPFAM" id="SSF69864">
    <property type="entry name" value="Argininosuccinate synthetase, C-terminal domain"/>
    <property type="match status" value="1"/>
</dbReference>
<keyword evidence="5" id="KW-0028">Amino-acid biosynthesis</keyword>
<dbReference type="Pfam" id="PF00764">
    <property type="entry name" value="Arginosuc_synth"/>
    <property type="match status" value="1"/>
</dbReference>
<keyword evidence="11" id="KW-1185">Reference proteome</keyword>
<dbReference type="PANTHER" id="PTHR11587">
    <property type="entry name" value="ARGININOSUCCINATE SYNTHASE"/>
    <property type="match status" value="1"/>
</dbReference>
<dbReference type="AlphaFoldDB" id="Q2LT51"/>